<dbReference type="SUPFAM" id="SSF52540">
    <property type="entry name" value="P-loop containing nucleoside triphosphate hydrolases"/>
    <property type="match status" value="1"/>
</dbReference>
<feature type="compositionally biased region" description="Basic and acidic residues" evidence="7">
    <location>
        <begin position="252"/>
        <end position="262"/>
    </location>
</feature>
<evidence type="ECO:0000256" key="3">
    <source>
        <dbReference type="ARBA" id="ARBA00022801"/>
    </source>
</evidence>
<dbReference type="FunFam" id="1.10.3380.30:FF:000012">
    <property type="entry name" value="Probable helicase HelY"/>
    <property type="match status" value="1"/>
</dbReference>
<evidence type="ECO:0000256" key="1">
    <source>
        <dbReference type="ARBA" id="ARBA00010140"/>
    </source>
</evidence>
<dbReference type="GO" id="GO:0003676">
    <property type="term" value="F:nucleic acid binding"/>
    <property type="evidence" value="ECO:0007669"/>
    <property type="project" value="InterPro"/>
</dbReference>
<evidence type="ECO:0000256" key="2">
    <source>
        <dbReference type="ARBA" id="ARBA00022741"/>
    </source>
</evidence>
<dbReference type="GO" id="GO:0070478">
    <property type="term" value="P:nuclear-transcribed mRNA catabolic process, 3'-5' exonucleolytic nonsense-mediated decay"/>
    <property type="evidence" value="ECO:0007669"/>
    <property type="project" value="TreeGrafter"/>
</dbReference>
<dbReference type="Gene3D" id="3.40.50.300">
    <property type="entry name" value="P-loop containing nucleotide triphosphate hydrolases"/>
    <property type="match status" value="2"/>
</dbReference>
<dbReference type="RefSeq" id="WP_069919557.1">
    <property type="nucleotide sequence ID" value="NZ_MEHK01000001.1"/>
</dbReference>
<dbReference type="SMART" id="SM00487">
    <property type="entry name" value="DEXDc"/>
    <property type="match status" value="1"/>
</dbReference>
<dbReference type="InterPro" id="IPR011545">
    <property type="entry name" value="DEAD/DEAH_box_helicase_dom"/>
</dbReference>
<feature type="region of interest" description="Disordered" evidence="7">
    <location>
        <begin position="658"/>
        <end position="691"/>
    </location>
</feature>
<organism evidence="10 11">
    <name type="scientific">Streptomyces subrutilus</name>
    <dbReference type="NCBI Taxonomy" id="36818"/>
    <lineage>
        <taxon>Bacteria</taxon>
        <taxon>Bacillati</taxon>
        <taxon>Actinomycetota</taxon>
        <taxon>Actinomycetes</taxon>
        <taxon>Kitasatosporales</taxon>
        <taxon>Streptomycetaceae</taxon>
        <taxon>Streptomyces</taxon>
    </lineage>
</organism>
<protein>
    <recommendedName>
        <fullName evidence="6">Probable helicase HelY</fullName>
    </recommendedName>
</protein>
<dbReference type="GO" id="GO:0004386">
    <property type="term" value="F:helicase activity"/>
    <property type="evidence" value="ECO:0007669"/>
    <property type="project" value="UniProtKB-KW"/>
</dbReference>
<name>A0A1E5PP62_9ACTN</name>
<keyword evidence="4 10" id="KW-0347">Helicase</keyword>
<dbReference type="OrthoDB" id="3229913at2"/>
<feature type="compositionally biased region" description="Basic and acidic residues" evidence="7">
    <location>
        <begin position="269"/>
        <end position="278"/>
    </location>
</feature>
<evidence type="ECO:0000259" key="9">
    <source>
        <dbReference type="PROSITE" id="PS51194"/>
    </source>
</evidence>
<evidence type="ECO:0000256" key="6">
    <source>
        <dbReference type="ARBA" id="ARBA00067911"/>
    </source>
</evidence>
<feature type="domain" description="Helicase C-terminal" evidence="9">
    <location>
        <begin position="289"/>
        <end position="493"/>
    </location>
</feature>
<feature type="region of interest" description="Disordered" evidence="7">
    <location>
        <begin position="252"/>
        <end position="278"/>
    </location>
</feature>
<comment type="similarity">
    <text evidence="1">Belongs to the helicase family. SKI2 subfamily.</text>
</comment>
<accession>A0A1E5PP62</accession>
<evidence type="ECO:0000256" key="7">
    <source>
        <dbReference type="SAM" id="MobiDB-lite"/>
    </source>
</evidence>
<dbReference type="FunFam" id="3.40.50.300:FF:000774">
    <property type="entry name" value="ATP-dependent RNA helicase"/>
    <property type="match status" value="1"/>
</dbReference>
<dbReference type="InterPro" id="IPR050699">
    <property type="entry name" value="RNA-DNA_Helicase"/>
</dbReference>
<dbReference type="GO" id="GO:0016787">
    <property type="term" value="F:hydrolase activity"/>
    <property type="evidence" value="ECO:0007669"/>
    <property type="project" value="UniProtKB-KW"/>
</dbReference>
<dbReference type="PROSITE" id="PS51194">
    <property type="entry name" value="HELICASE_CTER"/>
    <property type="match status" value="1"/>
</dbReference>
<dbReference type="Proteomes" id="UP000095705">
    <property type="component" value="Unassembled WGS sequence"/>
</dbReference>
<dbReference type="Pfam" id="PF08148">
    <property type="entry name" value="DSHCT"/>
    <property type="match status" value="1"/>
</dbReference>
<proteinExistence type="inferred from homology"/>
<dbReference type="PANTHER" id="PTHR12131">
    <property type="entry name" value="ATP-DEPENDENT RNA AND DNA HELICASE"/>
    <property type="match status" value="1"/>
</dbReference>
<dbReference type="Pfam" id="PF00271">
    <property type="entry name" value="Helicase_C"/>
    <property type="match status" value="1"/>
</dbReference>
<comment type="caution">
    <text evidence="10">The sequence shown here is derived from an EMBL/GenBank/DDBJ whole genome shotgun (WGS) entry which is preliminary data.</text>
</comment>
<feature type="domain" description="Helicase ATP-binding" evidence="8">
    <location>
        <begin position="44"/>
        <end position="202"/>
    </location>
</feature>
<keyword evidence="11" id="KW-1185">Reference proteome</keyword>
<dbReference type="Gene3D" id="1.10.3380.30">
    <property type="match status" value="1"/>
</dbReference>
<sequence length="946" mass="105008">MTEELSPAERYAAARIRAAEEASALAPFREMYAFDLDPYQVEACKALEAGKGVLVAAPTGSGKTIVGEFAVHLALQQGRKCFYTTPIKALSNQKYADLVKRYGADKVGLLTGDNSVNSEAPVVVMTTEVLRNMLYAGSQSLRGLGYVVMDEVHYLSDRFRGAVWEEVIIHLPESVTLVSLSATVSNAEEFGDWLDTVRGDTEVIVSEERPVPLWQHVMAGRRIFDLFEEESDHGGRGSARREVNPDLLRMAREENSRTYSPKDRRRGKMVREADRERERRSRGRIWTPSRPEVIARLDGDGLLPAINFIFSRAGCEAAVQQCLFAGLRLNDDSARLRVREIVEARTASIPDEDLHVLGYYEWLEGLERGIAAHHAGMLPTFKEVVEELFVRGLVKAVFATETLALGINMPARTVILEKLVKWNGEQHADITPGEYTQLTGRAGRRGIDVEGHAVVLWQRGMDPAALAGLAGTRTYPLRSSFKPSYNMAVNLVSQFGRHRSRELLETSFAQFQADRSVVGISRQVQRNEEGLEGYREGMTCHLGDFEEYAQLRRDLKDRETELAKQGAAQRRVQAASSLEKLKPGDIIHVPTGKFAGLALVLDPGVPAGRVNGHRGYEYAEGPRPLVLTAERQVKRLAAIDFPVPVEALDRMRIPKTFNARSPQSRRDLASQLRSKAGHITPERRGRGRAAAADDREIARLRAELRAHPCHGCDEREDHARWAERYHRLKRDTQQLERRIEGRTNTIARTFDRIHALLTELDYLREDEVTAHGKRLARLYGELDLLASECLRAGIWEGLSPAELAACVSALVFEARQSDDAVAPKVPGGAAKAALGEMVRIWGRLDALEEEHRINQAEGVGQREPDLGFAWAAYQWASDKSLDEVLREAEMPAGDFVRWCKQVIDVLGQVAAAAPSASGDSGSTVARNARKAVDALLRGVVAYSSVG</sequence>
<dbReference type="InterPro" id="IPR014001">
    <property type="entry name" value="Helicase_ATP-bd"/>
</dbReference>
<keyword evidence="3" id="KW-0378">Hydrolase</keyword>
<keyword evidence="5" id="KW-0067">ATP-binding</keyword>
<dbReference type="SMART" id="SM00490">
    <property type="entry name" value="HELICc"/>
    <property type="match status" value="1"/>
</dbReference>
<dbReference type="InterPro" id="IPR001650">
    <property type="entry name" value="Helicase_C-like"/>
</dbReference>
<evidence type="ECO:0000256" key="5">
    <source>
        <dbReference type="ARBA" id="ARBA00022840"/>
    </source>
</evidence>
<evidence type="ECO:0000256" key="4">
    <source>
        <dbReference type="ARBA" id="ARBA00022806"/>
    </source>
</evidence>
<dbReference type="CDD" id="cd18795">
    <property type="entry name" value="SF2_C_Ski2"/>
    <property type="match status" value="1"/>
</dbReference>
<keyword evidence="2" id="KW-0547">Nucleotide-binding</keyword>
<reference evidence="10 11" key="1">
    <citation type="submission" date="2016-08" db="EMBL/GenBank/DDBJ databases">
        <title>The complete genome of Streptomyces subrutilus 10-1-1.</title>
        <authorList>
            <person name="Chen X."/>
        </authorList>
    </citation>
    <scope>NUCLEOTIDE SEQUENCE [LARGE SCALE GENOMIC DNA]</scope>
    <source>
        <strain evidence="10 11">10-1-1</strain>
    </source>
</reference>
<dbReference type="STRING" id="36818.BGK67_07750"/>
<dbReference type="InterPro" id="IPR027417">
    <property type="entry name" value="P-loop_NTPase"/>
</dbReference>
<dbReference type="InterPro" id="IPR058621">
    <property type="entry name" value="SH3_HelY"/>
</dbReference>
<dbReference type="SMART" id="SM01142">
    <property type="entry name" value="DSHCT"/>
    <property type="match status" value="1"/>
</dbReference>
<dbReference type="PANTHER" id="PTHR12131:SF1">
    <property type="entry name" value="ATP-DEPENDENT RNA HELICASE SUPV3L1, MITOCHONDRIAL-RELATED"/>
    <property type="match status" value="1"/>
</dbReference>
<dbReference type="AlphaFoldDB" id="A0A1E5PP62"/>
<gene>
    <name evidence="10" type="ORF">BGK67_07750</name>
</gene>
<dbReference type="GO" id="GO:0005524">
    <property type="term" value="F:ATP binding"/>
    <property type="evidence" value="ECO:0007669"/>
    <property type="project" value="UniProtKB-KW"/>
</dbReference>
<evidence type="ECO:0000313" key="10">
    <source>
        <dbReference type="EMBL" id="OEJ31253.1"/>
    </source>
</evidence>
<dbReference type="Pfam" id="PF00270">
    <property type="entry name" value="DEAD"/>
    <property type="match status" value="1"/>
</dbReference>
<dbReference type="FunFam" id="3.40.50.300:FF:000190">
    <property type="entry name" value="ATP-dependent RNA helicase"/>
    <property type="match status" value="1"/>
</dbReference>
<dbReference type="InterPro" id="IPR012961">
    <property type="entry name" value="Ski2/MTR4_C"/>
</dbReference>
<dbReference type="PROSITE" id="PS51192">
    <property type="entry name" value="HELICASE_ATP_BIND_1"/>
    <property type="match status" value="1"/>
</dbReference>
<dbReference type="EMBL" id="MEHK01000001">
    <property type="protein sequence ID" value="OEJ31253.1"/>
    <property type="molecule type" value="Genomic_DNA"/>
</dbReference>
<dbReference type="Pfam" id="PF26090">
    <property type="entry name" value="SH3_HelY"/>
    <property type="match status" value="1"/>
</dbReference>
<dbReference type="GO" id="GO:0055087">
    <property type="term" value="C:Ski complex"/>
    <property type="evidence" value="ECO:0007669"/>
    <property type="project" value="TreeGrafter"/>
</dbReference>
<evidence type="ECO:0000313" key="11">
    <source>
        <dbReference type="Proteomes" id="UP000095705"/>
    </source>
</evidence>
<evidence type="ECO:0000259" key="8">
    <source>
        <dbReference type="PROSITE" id="PS51192"/>
    </source>
</evidence>